<dbReference type="PANTHER" id="PTHR30290:SF65">
    <property type="entry name" value="MONOACYL PHOSPHATIDYLINOSITOL TETRAMANNOSIDE-BINDING PROTEIN LPQW-RELATED"/>
    <property type="match status" value="1"/>
</dbReference>
<dbReference type="InterPro" id="IPR006311">
    <property type="entry name" value="TAT_signal"/>
</dbReference>
<proteinExistence type="predicted"/>
<feature type="signal peptide" evidence="1">
    <location>
        <begin position="1"/>
        <end position="26"/>
    </location>
</feature>
<name>A0A0K2RYF6_9MICC</name>
<dbReference type="GO" id="GO:0015833">
    <property type="term" value="P:peptide transport"/>
    <property type="evidence" value="ECO:0007669"/>
    <property type="project" value="TreeGrafter"/>
</dbReference>
<organism evidence="3">
    <name type="scientific">Rothia mucilaginosa</name>
    <dbReference type="NCBI Taxonomy" id="43675"/>
    <lineage>
        <taxon>Bacteria</taxon>
        <taxon>Bacillati</taxon>
        <taxon>Actinomycetota</taxon>
        <taxon>Actinomycetes</taxon>
        <taxon>Micrococcales</taxon>
        <taxon>Micrococcaceae</taxon>
        <taxon>Rothia</taxon>
    </lineage>
</organism>
<dbReference type="PATRIC" id="fig|43675.28.peg.580"/>
<dbReference type="RefSeq" id="WP_060823974.1">
    <property type="nucleotide sequence ID" value="NZ_AP014938.1"/>
</dbReference>
<accession>A0A0K2RYF6</accession>
<dbReference type="AlphaFoldDB" id="A0A0K2RYF6"/>
<evidence type="ECO:0000259" key="2">
    <source>
        <dbReference type="Pfam" id="PF00496"/>
    </source>
</evidence>
<gene>
    <name evidence="3" type="ORF">RM6536_0573</name>
</gene>
<dbReference type="SUPFAM" id="SSF53850">
    <property type="entry name" value="Periplasmic binding protein-like II"/>
    <property type="match status" value="1"/>
</dbReference>
<evidence type="ECO:0000256" key="1">
    <source>
        <dbReference type="SAM" id="SignalP"/>
    </source>
</evidence>
<dbReference type="Gene3D" id="3.10.105.10">
    <property type="entry name" value="Dipeptide-binding Protein, Domain 3"/>
    <property type="match status" value="1"/>
</dbReference>
<dbReference type="InterPro" id="IPR039424">
    <property type="entry name" value="SBP_5"/>
</dbReference>
<evidence type="ECO:0000313" key="3">
    <source>
        <dbReference type="EMBL" id="BAS19820.1"/>
    </source>
</evidence>
<dbReference type="InterPro" id="IPR000914">
    <property type="entry name" value="SBP_5_dom"/>
</dbReference>
<dbReference type="CDD" id="cd08501">
    <property type="entry name" value="PBP2_Lpqw"/>
    <property type="match status" value="1"/>
</dbReference>
<dbReference type="EMBL" id="AP014938">
    <property type="protein sequence ID" value="BAS19820.1"/>
    <property type="molecule type" value="Genomic_DNA"/>
</dbReference>
<dbReference type="PROSITE" id="PS51318">
    <property type="entry name" value="TAT"/>
    <property type="match status" value="1"/>
</dbReference>
<dbReference type="Proteomes" id="UP000066203">
    <property type="component" value="Chromosome"/>
</dbReference>
<dbReference type="GO" id="GO:1904680">
    <property type="term" value="F:peptide transmembrane transporter activity"/>
    <property type="evidence" value="ECO:0007669"/>
    <property type="project" value="TreeGrafter"/>
</dbReference>
<feature type="domain" description="Solute-binding protein family 5" evidence="2">
    <location>
        <begin position="113"/>
        <end position="481"/>
    </location>
</feature>
<evidence type="ECO:0000313" key="4">
    <source>
        <dbReference type="Proteomes" id="UP000066203"/>
    </source>
</evidence>
<dbReference type="GO" id="GO:0043190">
    <property type="term" value="C:ATP-binding cassette (ABC) transporter complex"/>
    <property type="evidence" value="ECO:0007669"/>
    <property type="project" value="InterPro"/>
</dbReference>
<dbReference type="PANTHER" id="PTHR30290">
    <property type="entry name" value="PERIPLASMIC BINDING COMPONENT OF ABC TRANSPORTER"/>
    <property type="match status" value="1"/>
</dbReference>
<feature type="chain" id="PRO_5039144904" description="Solute-binding protein family 5 domain-containing protein" evidence="1">
    <location>
        <begin position="27"/>
        <end position="566"/>
    </location>
</feature>
<protein>
    <recommendedName>
        <fullName evidence="2">Solute-binding protein family 5 domain-containing protein</fullName>
    </recommendedName>
</protein>
<keyword evidence="1" id="KW-0732">Signal</keyword>
<dbReference type="GO" id="GO:0042597">
    <property type="term" value="C:periplasmic space"/>
    <property type="evidence" value="ECO:0007669"/>
    <property type="project" value="UniProtKB-ARBA"/>
</dbReference>
<dbReference type="InterPro" id="IPR030678">
    <property type="entry name" value="Peptide/Ni-bd"/>
</dbReference>
<dbReference type="PIRSF" id="PIRSF002741">
    <property type="entry name" value="MppA"/>
    <property type="match status" value="1"/>
</dbReference>
<sequence>MEKNFILNRRTVLGGAAALGTVGVLAACGSSKDSKATTQGATVGTDAKELYDLGEAAVSELKDGGTLRLAIPGIGPDFNLFSADGNSLYTQTAMSPVAYAGLWQGDPMGKRTLAPDFAKSFDVSEENGLPVVSIELNPQAKFNDGTPIDYKALQATWEVLKSTDGGYKIGTSGIYSSIASVERDGDDFKVKVTFSAPYYPLDTLFAGIMHPALLDKELFNTGFVDKPHPEYWVGPFTIAEGGWNSTEKTLTLTRNEKWWGEKPVLERIVFRQMDTAAERAAFKNDELDAIGATTASAYKELKEVANTEIRRGARLFAGGLTMNPARMQDVALRRAVVVGLNREALAKVRFQGLDYEEKLPNSVIHMPFTEYYQDDYPTPNNDATAASKILEEAGYTKNGEFYEKDGKQAAFKFSIFGEDPTSKAVGQTLVQQLKSVGINAELDSRAVSEFNKTMASKDYDATSSGFAPTSPDATEATEQFYMRRKPEEAGSDEINEMIAKMKLIADDKERNQACNEIEKKHLAEFAVLIPLINGPEYKFVKKGLHNYGVSLFQGTGIHWEKVGWAK</sequence>
<dbReference type="PROSITE" id="PS51257">
    <property type="entry name" value="PROKAR_LIPOPROTEIN"/>
    <property type="match status" value="1"/>
</dbReference>
<dbReference type="Pfam" id="PF00496">
    <property type="entry name" value="SBP_bac_5"/>
    <property type="match status" value="1"/>
</dbReference>
<reference evidence="4" key="1">
    <citation type="submission" date="2015-08" db="EMBL/GenBank/DDBJ databases">
        <title>Complete genome sequence of Rothia mucilaginosa strain NUM-Rm6536.</title>
        <authorList>
            <person name="Nambu T."/>
        </authorList>
    </citation>
    <scope>NUCLEOTIDE SEQUENCE [LARGE SCALE GENOMIC DNA]</scope>
    <source>
        <strain evidence="4">NUM-Rm6536</strain>
    </source>
</reference>
<dbReference type="Gene3D" id="3.40.190.10">
    <property type="entry name" value="Periplasmic binding protein-like II"/>
    <property type="match status" value="1"/>
</dbReference>